<dbReference type="AlphaFoldDB" id="A0AAD9XAZ9"/>
<dbReference type="PANTHER" id="PTHR31286">
    <property type="entry name" value="GLYCINE-RICH CELL WALL STRUCTURAL PROTEIN 1.8-LIKE"/>
    <property type="match status" value="1"/>
</dbReference>
<comment type="caution">
    <text evidence="2">The sequence shown here is derived from an EMBL/GenBank/DDBJ whole genome shotgun (WGS) entry which is preliminary data.</text>
</comment>
<gene>
    <name evidence="2" type="ORF">Ddye_009216</name>
</gene>
<organism evidence="2 3">
    <name type="scientific">Dipteronia dyeriana</name>
    <dbReference type="NCBI Taxonomy" id="168575"/>
    <lineage>
        <taxon>Eukaryota</taxon>
        <taxon>Viridiplantae</taxon>
        <taxon>Streptophyta</taxon>
        <taxon>Embryophyta</taxon>
        <taxon>Tracheophyta</taxon>
        <taxon>Spermatophyta</taxon>
        <taxon>Magnoliopsida</taxon>
        <taxon>eudicotyledons</taxon>
        <taxon>Gunneridae</taxon>
        <taxon>Pentapetalae</taxon>
        <taxon>rosids</taxon>
        <taxon>malvids</taxon>
        <taxon>Sapindales</taxon>
        <taxon>Sapindaceae</taxon>
        <taxon>Hippocastanoideae</taxon>
        <taxon>Acereae</taxon>
        <taxon>Dipteronia</taxon>
    </lineage>
</organism>
<sequence>MVLEEPTRKRDIKRIRSDKVEVWVQISNMPLLCMTKDIAWFLGSIIGEVQEVDTGPFVDCLGKFLRVRVSIKVDKPLKRFLRVDVFGDGEETIMQVHYERLSNFCFRCGLLSHTIRGCPETGHLEPGNGGEMEFQYESKAERNYGEYLKYNNKIPVIMVNHGLMGEKEEDLGREAGILNLIEDRLSSMRDVEVGLDNDVPDGLTNGSGLVVSQRVDALLRNAMFLSLLF</sequence>
<dbReference type="EMBL" id="JANJYI010000003">
    <property type="protein sequence ID" value="KAK2656164.1"/>
    <property type="molecule type" value="Genomic_DNA"/>
</dbReference>
<feature type="domain" description="Zinc knuckle CX2CX4HX4C" evidence="1">
    <location>
        <begin position="73"/>
        <end position="119"/>
    </location>
</feature>
<dbReference type="Pfam" id="PF14392">
    <property type="entry name" value="zf-CCHC_4"/>
    <property type="match status" value="1"/>
</dbReference>
<dbReference type="InterPro" id="IPR025836">
    <property type="entry name" value="Zn_knuckle_CX2CX4HX4C"/>
</dbReference>
<evidence type="ECO:0000313" key="3">
    <source>
        <dbReference type="Proteomes" id="UP001280121"/>
    </source>
</evidence>
<dbReference type="Proteomes" id="UP001280121">
    <property type="component" value="Unassembled WGS sequence"/>
</dbReference>
<dbReference type="InterPro" id="IPR040256">
    <property type="entry name" value="At4g02000-like"/>
</dbReference>
<reference evidence="2" key="1">
    <citation type="journal article" date="2023" name="Plant J.">
        <title>Genome sequences and population genomics provide insights into the demographic history, inbreeding, and mutation load of two 'living fossil' tree species of Dipteronia.</title>
        <authorList>
            <person name="Feng Y."/>
            <person name="Comes H.P."/>
            <person name="Chen J."/>
            <person name="Zhu S."/>
            <person name="Lu R."/>
            <person name="Zhang X."/>
            <person name="Li P."/>
            <person name="Qiu J."/>
            <person name="Olsen K.M."/>
            <person name="Qiu Y."/>
        </authorList>
    </citation>
    <scope>NUCLEOTIDE SEQUENCE</scope>
    <source>
        <strain evidence="2">KIB01</strain>
    </source>
</reference>
<accession>A0AAD9XAZ9</accession>
<evidence type="ECO:0000313" key="2">
    <source>
        <dbReference type="EMBL" id="KAK2656164.1"/>
    </source>
</evidence>
<proteinExistence type="predicted"/>
<dbReference type="PANTHER" id="PTHR31286:SF167">
    <property type="entry name" value="OS09G0268800 PROTEIN"/>
    <property type="match status" value="1"/>
</dbReference>
<name>A0AAD9XAZ9_9ROSI</name>
<keyword evidence="3" id="KW-1185">Reference proteome</keyword>
<protein>
    <recommendedName>
        <fullName evidence="1">Zinc knuckle CX2CX4HX4C domain-containing protein</fullName>
    </recommendedName>
</protein>
<evidence type="ECO:0000259" key="1">
    <source>
        <dbReference type="Pfam" id="PF14392"/>
    </source>
</evidence>